<evidence type="ECO:0000256" key="2">
    <source>
        <dbReference type="SAM" id="Phobius"/>
    </source>
</evidence>
<dbReference type="Proteomes" id="UP000091857">
    <property type="component" value="Chromosome 13"/>
</dbReference>
<keyword evidence="4" id="KW-1185">Reference proteome</keyword>
<name>A0A2C9URM0_MANES</name>
<organism evidence="3 4">
    <name type="scientific">Manihot esculenta</name>
    <name type="common">Cassava</name>
    <name type="synonym">Jatropha manihot</name>
    <dbReference type="NCBI Taxonomy" id="3983"/>
    <lineage>
        <taxon>Eukaryota</taxon>
        <taxon>Viridiplantae</taxon>
        <taxon>Streptophyta</taxon>
        <taxon>Embryophyta</taxon>
        <taxon>Tracheophyta</taxon>
        <taxon>Spermatophyta</taxon>
        <taxon>Magnoliopsida</taxon>
        <taxon>eudicotyledons</taxon>
        <taxon>Gunneridae</taxon>
        <taxon>Pentapetalae</taxon>
        <taxon>rosids</taxon>
        <taxon>fabids</taxon>
        <taxon>Malpighiales</taxon>
        <taxon>Euphorbiaceae</taxon>
        <taxon>Crotonoideae</taxon>
        <taxon>Manihoteae</taxon>
        <taxon>Manihot</taxon>
    </lineage>
</organism>
<keyword evidence="2" id="KW-1133">Transmembrane helix</keyword>
<accession>A0A2C9URM0</accession>
<evidence type="ECO:0000256" key="1">
    <source>
        <dbReference type="SAM" id="Coils"/>
    </source>
</evidence>
<reference evidence="4" key="1">
    <citation type="journal article" date="2016" name="Nat. Biotechnol.">
        <title>Sequencing wild and cultivated cassava and related species reveals extensive interspecific hybridization and genetic diversity.</title>
        <authorList>
            <person name="Bredeson J.V."/>
            <person name="Lyons J.B."/>
            <person name="Prochnik S.E."/>
            <person name="Wu G.A."/>
            <person name="Ha C.M."/>
            <person name="Edsinger-Gonzales E."/>
            <person name="Grimwood J."/>
            <person name="Schmutz J."/>
            <person name="Rabbi I.Y."/>
            <person name="Egesi C."/>
            <person name="Nauluvula P."/>
            <person name="Lebot V."/>
            <person name="Ndunguru J."/>
            <person name="Mkamilo G."/>
            <person name="Bart R.S."/>
            <person name="Setter T.L."/>
            <person name="Gleadow R.M."/>
            <person name="Kulakow P."/>
            <person name="Ferguson M.E."/>
            <person name="Rounsley S."/>
            <person name="Rokhsar D.S."/>
        </authorList>
    </citation>
    <scope>NUCLEOTIDE SEQUENCE [LARGE SCALE GENOMIC DNA]</scope>
    <source>
        <strain evidence="4">cv. AM560-2</strain>
    </source>
</reference>
<dbReference type="AlphaFoldDB" id="A0A2C9URM0"/>
<dbReference type="Gramene" id="Manes.13G097300.1.v8.1">
    <property type="protein sequence ID" value="Manes.13G097300.1.v8.1.CDS.1"/>
    <property type="gene ID" value="Manes.13G097300.v8.1"/>
</dbReference>
<keyword evidence="2" id="KW-0812">Transmembrane</keyword>
<comment type="caution">
    <text evidence="3">The sequence shown here is derived from an EMBL/GenBank/DDBJ whole genome shotgun (WGS) entry which is preliminary data.</text>
</comment>
<dbReference type="OrthoDB" id="1673621at2759"/>
<evidence type="ECO:0000313" key="3">
    <source>
        <dbReference type="EMBL" id="OAY33450.1"/>
    </source>
</evidence>
<keyword evidence="1" id="KW-0175">Coiled coil</keyword>
<dbReference type="STRING" id="3983.A0A2C9URM0"/>
<feature type="transmembrane region" description="Helical" evidence="2">
    <location>
        <begin position="168"/>
        <end position="189"/>
    </location>
</feature>
<keyword evidence="2" id="KW-0472">Membrane</keyword>
<dbReference type="OMA" id="MGLMINK"/>
<gene>
    <name evidence="3" type="ORF">MANES_13G097300v8</name>
</gene>
<proteinExistence type="predicted"/>
<feature type="coiled-coil region" evidence="1">
    <location>
        <begin position="90"/>
        <end position="117"/>
    </location>
</feature>
<dbReference type="PANTHER" id="PTHR33868">
    <property type="entry name" value="EXPRESSED PROTEIN"/>
    <property type="match status" value="1"/>
</dbReference>
<sequence>MAGSNFQILKSRGAVDENDMLMGALLSQKSGIDLLQNCDLPPPVKVFSGWDTTVISPVNRVFGLMSREEDNTGFDINGGENEKLELLKALRLSQTRAREAEKKAANLVKERDFISNALLRESMQLFAYRQWLRLLEAQVFKLQSEWQPQEKFDEGKDCVGGGGGSGGGMAWVVVGMAVCLGIAGVGLAFGCRYLI</sequence>
<evidence type="ECO:0000313" key="4">
    <source>
        <dbReference type="Proteomes" id="UP000091857"/>
    </source>
</evidence>
<dbReference type="EMBL" id="CM004399">
    <property type="protein sequence ID" value="OAY33450.1"/>
    <property type="molecule type" value="Genomic_DNA"/>
</dbReference>
<dbReference type="PANTHER" id="PTHR33868:SF10">
    <property type="entry name" value="OS08G0483100 PROTEIN"/>
    <property type="match status" value="1"/>
</dbReference>
<protein>
    <submittedName>
        <fullName evidence="3">Uncharacterized protein</fullName>
    </submittedName>
</protein>